<feature type="transmembrane region" description="Helical" evidence="1">
    <location>
        <begin position="6"/>
        <end position="27"/>
    </location>
</feature>
<reference evidence="2 3" key="1">
    <citation type="submission" date="2012-08" db="EMBL/GenBank/DDBJ databases">
        <title>Whole genome shotgun sequence of Gordonia rhizosphera NBRC 16068.</title>
        <authorList>
            <person name="Takarada H."/>
            <person name="Isaki S."/>
            <person name="Hosoyama A."/>
            <person name="Tsuchikane K."/>
            <person name="Katsumata H."/>
            <person name="Baba S."/>
            <person name="Ohji S."/>
            <person name="Yamazaki S."/>
            <person name="Fujita N."/>
        </authorList>
    </citation>
    <scope>NUCLEOTIDE SEQUENCE [LARGE SCALE GENOMIC DNA]</scope>
    <source>
        <strain evidence="2 3">NBRC 16068</strain>
    </source>
</reference>
<comment type="caution">
    <text evidence="2">The sequence shown here is derived from an EMBL/GenBank/DDBJ whole genome shotgun (WGS) entry which is preliminary data.</text>
</comment>
<keyword evidence="1" id="KW-0812">Transmembrane</keyword>
<keyword evidence="1" id="KW-1133">Transmembrane helix</keyword>
<evidence type="ECO:0000313" key="3">
    <source>
        <dbReference type="Proteomes" id="UP000008363"/>
    </source>
</evidence>
<dbReference type="EMBL" id="BAHC01000220">
    <property type="protein sequence ID" value="GAB93434.1"/>
    <property type="molecule type" value="Genomic_DNA"/>
</dbReference>
<accession>K6X3R1</accession>
<proteinExistence type="predicted"/>
<evidence type="ECO:0000313" key="2">
    <source>
        <dbReference type="EMBL" id="GAB93434.1"/>
    </source>
</evidence>
<dbReference type="eggNOG" id="ENOG5031ZBR">
    <property type="taxonomic scope" value="Bacteria"/>
</dbReference>
<organism evidence="2 3">
    <name type="scientific">Gordonia rhizosphera NBRC 16068</name>
    <dbReference type="NCBI Taxonomy" id="1108045"/>
    <lineage>
        <taxon>Bacteria</taxon>
        <taxon>Bacillati</taxon>
        <taxon>Actinomycetota</taxon>
        <taxon>Actinomycetes</taxon>
        <taxon>Mycobacteriales</taxon>
        <taxon>Gordoniaceae</taxon>
        <taxon>Gordonia</taxon>
    </lineage>
</organism>
<evidence type="ECO:0008006" key="4">
    <source>
        <dbReference type="Google" id="ProtNLM"/>
    </source>
</evidence>
<dbReference type="OrthoDB" id="6712920at2"/>
<dbReference type="InterPro" id="IPR031596">
    <property type="entry name" value="MaAIMP_sms"/>
</dbReference>
<evidence type="ECO:0000256" key="1">
    <source>
        <dbReference type="SAM" id="Phobius"/>
    </source>
</evidence>
<gene>
    <name evidence="2" type="ORF">GORHZ_220_00160</name>
</gene>
<sequence>MSATAIVMLIVAISIVWGGLATSIVFLRRRPEKTDMPYEDPDLKRDDYVREHFPHPTRDT</sequence>
<name>K6X3R1_9ACTN</name>
<dbReference type="Proteomes" id="UP000008363">
    <property type="component" value="Unassembled WGS sequence"/>
</dbReference>
<protein>
    <recommendedName>
        <fullName evidence="4">Methionine/alanine importer small subunit</fullName>
    </recommendedName>
</protein>
<keyword evidence="1" id="KW-0472">Membrane</keyword>
<dbReference type="STRING" id="1108045.GORHZ_220_00160"/>
<dbReference type="Pfam" id="PF16951">
    <property type="entry name" value="MaAIMP_sms"/>
    <property type="match status" value="1"/>
</dbReference>
<dbReference type="RefSeq" id="WP_006338607.1">
    <property type="nucleotide sequence ID" value="NZ_BAHC01000220.1"/>
</dbReference>
<dbReference type="NCBIfam" id="NF033493">
    <property type="entry name" value="MetS_like_NSS"/>
    <property type="match status" value="1"/>
</dbReference>
<keyword evidence="3" id="KW-1185">Reference proteome</keyword>
<dbReference type="AlphaFoldDB" id="K6X3R1"/>